<accession>A0A1B1RZD6</accession>
<evidence type="ECO:0000313" key="2">
    <source>
        <dbReference type="Proteomes" id="UP000053354"/>
    </source>
</evidence>
<dbReference type="EMBL" id="CP016540">
    <property type="protein sequence ID" value="ANU26328.1"/>
    <property type="molecule type" value="Genomic_DNA"/>
</dbReference>
<proteinExistence type="predicted"/>
<keyword evidence="2" id="KW-1185">Reference proteome</keyword>
<dbReference type="AlphaFoldDB" id="A0A1B1RZD6"/>
<dbReference type="Proteomes" id="UP000053354">
    <property type="component" value="Chromosome"/>
</dbReference>
<name>A0A1B1RZD6_9BACL</name>
<evidence type="ECO:0000313" key="1">
    <source>
        <dbReference type="EMBL" id="ANU26328.1"/>
    </source>
</evidence>
<dbReference type="RefSeq" id="WP_049694475.1">
    <property type="nucleotide sequence ID" value="NZ_CP016540.2"/>
</dbReference>
<gene>
    <name evidence="1" type="ORF">I858_004680</name>
</gene>
<organism evidence="1 2">
    <name type="scientific">Planococcus versutus</name>
    <dbReference type="NCBI Taxonomy" id="1302659"/>
    <lineage>
        <taxon>Bacteria</taxon>
        <taxon>Bacillati</taxon>
        <taxon>Bacillota</taxon>
        <taxon>Bacilli</taxon>
        <taxon>Bacillales</taxon>
        <taxon>Caryophanaceae</taxon>
        <taxon>Planococcus</taxon>
    </lineage>
</organism>
<reference evidence="1" key="1">
    <citation type="submission" date="2016-10" db="EMBL/GenBank/DDBJ databases">
        <authorList>
            <person name="See-Too W.S."/>
        </authorList>
    </citation>
    <scope>NUCLEOTIDE SEQUENCE</scope>
    <source>
        <strain evidence="1">L10.15</strain>
    </source>
</reference>
<dbReference type="STRING" id="1302659.I858_004680"/>
<dbReference type="OrthoDB" id="1933051at2"/>
<protein>
    <submittedName>
        <fullName evidence="1">Uncharacterized protein</fullName>
    </submittedName>
</protein>
<sequence>MEVKVRLLKNGYDKSDEFYEDFKENRTLNNDEYFTEETVSFPSNVPFPIYMGKGNEEQRKEQFLEAFKVLSENYISSERDIHLDEKAWHSFLVTHLREYMIEKYPIILENQKEFSNIVTKKFDWENYIYKCVLATEYVEDASSNSQEKLRYYNLIVDNLDLYNYIIKYEVFRNGDFLLKILNVVDELGISSIMKAKIKDRPELGKDERYGRRVIFELNKAYPVVMTPMLELEDLKEAVLKELGNYYDVSHIIRYL</sequence>
<dbReference type="KEGG" id="pll:I858_004680"/>